<accession>A0AAV5QFG8</accession>
<evidence type="ECO:0000256" key="8">
    <source>
        <dbReference type="ARBA" id="ARBA00023136"/>
    </source>
</evidence>
<comment type="caution">
    <text evidence="11">The sequence shown here is derived from an EMBL/GenBank/DDBJ whole genome shotgun (WGS) entry which is preliminary data.</text>
</comment>
<proteinExistence type="inferred from homology"/>
<name>A0AAV5QFG8_9ASCO</name>
<dbReference type="Proteomes" id="UP001360560">
    <property type="component" value="Unassembled WGS sequence"/>
</dbReference>
<keyword evidence="7 10" id="KW-1133">Transmembrane helix</keyword>
<dbReference type="GO" id="GO:0042765">
    <property type="term" value="C:GPI-anchor transamidase complex"/>
    <property type="evidence" value="ECO:0007669"/>
    <property type="project" value="InterPro"/>
</dbReference>
<protein>
    <submittedName>
        <fullName evidence="11">GPI-anchor transamidase</fullName>
    </submittedName>
</protein>
<gene>
    <name evidence="11" type="ORF">DASC09_006710</name>
</gene>
<comment type="pathway">
    <text evidence="2">Glycolipid biosynthesis; glycosylphosphatidylinositol-anchor biosynthesis.</text>
</comment>
<dbReference type="EMBL" id="BTFZ01000001">
    <property type="protein sequence ID" value="GMM33346.1"/>
    <property type="molecule type" value="Genomic_DNA"/>
</dbReference>
<comment type="similarity">
    <text evidence="3">Belongs to the PIGS family.</text>
</comment>
<organism evidence="11 12">
    <name type="scientific">Saccharomycopsis crataegensis</name>
    <dbReference type="NCBI Taxonomy" id="43959"/>
    <lineage>
        <taxon>Eukaryota</taxon>
        <taxon>Fungi</taxon>
        <taxon>Dikarya</taxon>
        <taxon>Ascomycota</taxon>
        <taxon>Saccharomycotina</taxon>
        <taxon>Saccharomycetes</taxon>
        <taxon>Saccharomycopsidaceae</taxon>
        <taxon>Saccharomycopsis</taxon>
    </lineage>
</organism>
<keyword evidence="12" id="KW-1185">Reference proteome</keyword>
<keyword evidence="4" id="KW-0337">GPI-anchor biosynthesis</keyword>
<feature type="transmembrane region" description="Helical" evidence="10">
    <location>
        <begin position="23"/>
        <end position="46"/>
    </location>
</feature>
<dbReference type="InterPro" id="IPR019540">
    <property type="entry name" value="PtdIno-glycan_biosynth_class_S"/>
</dbReference>
<evidence type="ECO:0000256" key="10">
    <source>
        <dbReference type="SAM" id="Phobius"/>
    </source>
</evidence>
<dbReference type="GeneID" id="90071325"/>
<keyword evidence="6" id="KW-0256">Endoplasmic reticulum</keyword>
<evidence type="ECO:0000256" key="7">
    <source>
        <dbReference type="ARBA" id="ARBA00022989"/>
    </source>
</evidence>
<sequence length="531" mass="61110">MSDESVTKDPQEEILKVESKQKIYFRFVTYLAFFLVIFGVGLPTWLSTTSIPKELLMVDKMVEYEHNIYDNLKIAVPVYVNLPLESADDSVIEQSQAFLNKYLDELISNELPLQFRYEINLINNHNDKNLDAYKHYIVNIQRHQNNNDGGSLHISPYSKEITISTGDDLLAIDTADFVAKSLVHEVFRYELELYSGKSKDTQMAFETGANYHLSFFLLNGDGDYISWDFKDFYDQYLGGFLELISTFANFTVDSQIEYYSTLTNVPRFNESENAYLLYEGDTSVFVNHEKWNLDNNVLISSSNDKSLAFLNMILYVPSKEFQPLKVKGSKTNSFITPQYGGIQILNLRTDEKFQNASANNILTVEDLQPIFEIFISQIFTLLGLPKHPKSPYIRLDFLTRYFIINNLVKSTNNLGSLVRLINSLPSISIPNNTQKHVLNSFESIDRSIAYLKEFNLKESSQSANTALVESNLAFFEKEMVQQIYFPEEHKFAVYSPLLGPIATILFLGLVRLSQDVKTLKKHYWNKKVKLN</sequence>
<evidence type="ECO:0000256" key="3">
    <source>
        <dbReference type="ARBA" id="ARBA00005316"/>
    </source>
</evidence>
<evidence type="ECO:0000256" key="9">
    <source>
        <dbReference type="ARBA" id="ARBA00023180"/>
    </source>
</evidence>
<dbReference type="RefSeq" id="XP_064850346.1">
    <property type="nucleotide sequence ID" value="XM_064994274.1"/>
</dbReference>
<evidence type="ECO:0000256" key="6">
    <source>
        <dbReference type="ARBA" id="ARBA00022824"/>
    </source>
</evidence>
<dbReference type="AlphaFoldDB" id="A0AAV5QFG8"/>
<evidence type="ECO:0000256" key="2">
    <source>
        <dbReference type="ARBA" id="ARBA00004687"/>
    </source>
</evidence>
<reference evidence="11 12" key="1">
    <citation type="journal article" date="2023" name="Elife">
        <title>Identification of key yeast species and microbe-microbe interactions impacting larval growth of Drosophila in the wild.</title>
        <authorList>
            <person name="Mure A."/>
            <person name="Sugiura Y."/>
            <person name="Maeda R."/>
            <person name="Honda K."/>
            <person name="Sakurai N."/>
            <person name="Takahashi Y."/>
            <person name="Watada M."/>
            <person name="Katoh T."/>
            <person name="Gotoh A."/>
            <person name="Gotoh Y."/>
            <person name="Taniguchi I."/>
            <person name="Nakamura K."/>
            <person name="Hayashi T."/>
            <person name="Katayama T."/>
            <person name="Uemura T."/>
            <person name="Hattori Y."/>
        </authorList>
    </citation>
    <scope>NUCLEOTIDE SEQUENCE [LARGE SCALE GENOMIC DNA]</scope>
    <source>
        <strain evidence="11 12">SC-9</strain>
    </source>
</reference>
<evidence type="ECO:0000256" key="5">
    <source>
        <dbReference type="ARBA" id="ARBA00022692"/>
    </source>
</evidence>
<evidence type="ECO:0000256" key="4">
    <source>
        <dbReference type="ARBA" id="ARBA00022502"/>
    </source>
</evidence>
<dbReference type="PANTHER" id="PTHR21072">
    <property type="entry name" value="GPI TRANSAMIDASE COMPONENT PIG-S"/>
    <property type="match status" value="1"/>
</dbReference>
<keyword evidence="5 10" id="KW-0812">Transmembrane</keyword>
<dbReference type="GO" id="GO:0016255">
    <property type="term" value="P:attachment of GPI anchor to protein"/>
    <property type="evidence" value="ECO:0007669"/>
    <property type="project" value="InterPro"/>
</dbReference>
<comment type="subcellular location">
    <subcellularLocation>
        <location evidence="1">Endoplasmic reticulum membrane</location>
        <topology evidence="1">Multi-pass membrane protein</topology>
    </subcellularLocation>
</comment>
<evidence type="ECO:0000256" key="1">
    <source>
        <dbReference type="ARBA" id="ARBA00004477"/>
    </source>
</evidence>
<dbReference type="PANTHER" id="PTHR21072:SF13">
    <property type="entry name" value="GPI TRANSAMIDASE COMPONENT PIG-S"/>
    <property type="match status" value="1"/>
</dbReference>
<feature type="transmembrane region" description="Helical" evidence="10">
    <location>
        <begin position="491"/>
        <end position="512"/>
    </location>
</feature>
<evidence type="ECO:0000313" key="11">
    <source>
        <dbReference type="EMBL" id="GMM33346.1"/>
    </source>
</evidence>
<evidence type="ECO:0000313" key="12">
    <source>
        <dbReference type="Proteomes" id="UP001360560"/>
    </source>
</evidence>
<dbReference type="GO" id="GO:0006506">
    <property type="term" value="P:GPI anchor biosynthetic process"/>
    <property type="evidence" value="ECO:0007669"/>
    <property type="project" value="UniProtKB-KW"/>
</dbReference>
<dbReference type="Pfam" id="PF10510">
    <property type="entry name" value="PIG-S"/>
    <property type="match status" value="1"/>
</dbReference>
<keyword evidence="8 10" id="KW-0472">Membrane</keyword>
<keyword evidence="9" id="KW-0325">Glycoprotein</keyword>